<evidence type="ECO:0000256" key="6">
    <source>
        <dbReference type="ARBA" id="ARBA00022741"/>
    </source>
</evidence>
<evidence type="ECO:0000256" key="8">
    <source>
        <dbReference type="ARBA" id="ARBA00022840"/>
    </source>
</evidence>
<comment type="function">
    <text evidence="11">Catalyzes the specific phosphorylation of the 3-hydroxyl group of shikimic acid using ATP as a cosubstrate.</text>
</comment>
<evidence type="ECO:0000256" key="4">
    <source>
        <dbReference type="ARBA" id="ARBA00022605"/>
    </source>
</evidence>
<feature type="binding site" evidence="11">
    <location>
        <position position="215"/>
    </location>
    <ligand>
        <name>substrate</name>
    </ligand>
</feature>
<sequence>MSGARRAGRRAGAPAAAPKPAPPGQRSSESAGELPGQSLGQQSGQRAGDQSGQPAGERPGQPAGQRGQDAGRPRPPRRRRPQRSGAQSADEGQSASAATNSGRRQQGEAEASGDATQPRRPAKRRRRRRGGGNRLPERTIVFVGPMAAGKTSLGRRVAKELGIPFVDSDVVFVRKHGAITDFFAAHGEPEFRRIEAEIIASELAEPGTRILALGGGAVLSESTRELLRRHPTILLMTTQEAVLRTANISRRPLLRDDPSAWGRILAERKPLYLEVADVTFRTDRAGKEQLTRRVVEWARAYARRERAAAQVAAVHAAAQPGGRGPAASEGTETVQAEADTSIPAKADTNHPGEPGANLPAEAETHGVGEDQD</sequence>
<dbReference type="Pfam" id="PF01202">
    <property type="entry name" value="SKI"/>
    <property type="match status" value="1"/>
</dbReference>
<evidence type="ECO:0000256" key="2">
    <source>
        <dbReference type="ARBA" id="ARBA00006997"/>
    </source>
</evidence>
<evidence type="ECO:0000256" key="10">
    <source>
        <dbReference type="ARBA" id="ARBA00048567"/>
    </source>
</evidence>
<feature type="compositionally biased region" description="Low complexity" evidence="12">
    <location>
        <begin position="32"/>
        <end position="45"/>
    </location>
</feature>
<keyword evidence="4 11" id="KW-0028">Amino-acid biosynthesis</keyword>
<dbReference type="GO" id="GO:0000287">
    <property type="term" value="F:magnesium ion binding"/>
    <property type="evidence" value="ECO:0007669"/>
    <property type="project" value="UniProtKB-UniRule"/>
</dbReference>
<comment type="similarity">
    <text evidence="2 11">Belongs to the shikimate kinase family.</text>
</comment>
<feature type="region of interest" description="Disordered" evidence="12">
    <location>
        <begin position="314"/>
        <end position="372"/>
    </location>
</feature>
<comment type="caution">
    <text evidence="13">The sequence shown here is derived from an EMBL/GenBank/DDBJ whole genome shotgun (WGS) entry which is preliminary data.</text>
</comment>
<keyword evidence="11" id="KW-0963">Cytoplasm</keyword>
<comment type="caution">
    <text evidence="11">Lacks conserved residue(s) required for the propagation of feature annotation.</text>
</comment>
<dbReference type="PRINTS" id="PR01100">
    <property type="entry name" value="SHIKIMTKNASE"/>
</dbReference>
<dbReference type="PANTHER" id="PTHR21087">
    <property type="entry name" value="SHIKIMATE KINASE"/>
    <property type="match status" value="1"/>
</dbReference>
<dbReference type="InterPro" id="IPR027417">
    <property type="entry name" value="P-loop_NTPase"/>
</dbReference>
<feature type="region of interest" description="Disordered" evidence="12">
    <location>
        <begin position="1"/>
        <end position="137"/>
    </location>
</feature>
<gene>
    <name evidence="11" type="primary">aroK</name>
    <name evidence="13" type="ORF">BJ960_001671</name>
</gene>
<comment type="subunit">
    <text evidence="11">Monomer.</text>
</comment>
<evidence type="ECO:0000256" key="1">
    <source>
        <dbReference type="ARBA" id="ARBA00004842"/>
    </source>
</evidence>
<feature type="binding site" evidence="11">
    <location>
        <position position="268"/>
    </location>
    <ligand>
        <name>substrate</name>
    </ligand>
</feature>
<dbReference type="GO" id="GO:0008652">
    <property type="term" value="P:amino acid biosynthetic process"/>
    <property type="evidence" value="ECO:0007669"/>
    <property type="project" value="UniProtKB-KW"/>
</dbReference>
<keyword evidence="11" id="KW-0479">Metal-binding</keyword>
<dbReference type="GO" id="GO:0009073">
    <property type="term" value="P:aromatic amino acid family biosynthetic process"/>
    <property type="evidence" value="ECO:0007669"/>
    <property type="project" value="UniProtKB-KW"/>
</dbReference>
<dbReference type="InterPro" id="IPR023000">
    <property type="entry name" value="Shikimate_kinase_CS"/>
</dbReference>
<comment type="cofactor">
    <cofactor evidence="11">
        <name>Mg(2+)</name>
        <dbReference type="ChEBI" id="CHEBI:18420"/>
    </cofactor>
    <text evidence="11">Binds 1 Mg(2+) ion per subunit.</text>
</comment>
<keyword evidence="7 11" id="KW-0418">Kinase</keyword>
<keyword evidence="11" id="KW-0460">Magnesium</keyword>
<evidence type="ECO:0000256" key="5">
    <source>
        <dbReference type="ARBA" id="ARBA00022679"/>
    </source>
</evidence>
<dbReference type="RefSeq" id="WP_307814630.1">
    <property type="nucleotide sequence ID" value="NZ_BAAALZ010000001.1"/>
</dbReference>
<dbReference type="GO" id="GO:0004765">
    <property type="term" value="F:shikimate kinase activity"/>
    <property type="evidence" value="ECO:0007669"/>
    <property type="project" value="UniProtKB-UniRule"/>
</dbReference>
<evidence type="ECO:0000256" key="11">
    <source>
        <dbReference type="HAMAP-Rule" id="MF_00109"/>
    </source>
</evidence>
<dbReference type="AlphaFoldDB" id="A0A852R7J4"/>
<feature type="compositionally biased region" description="Polar residues" evidence="12">
    <location>
        <begin position="90"/>
        <end position="104"/>
    </location>
</feature>
<feature type="binding site" evidence="11">
    <location>
        <position position="192"/>
    </location>
    <ligand>
        <name>substrate</name>
    </ligand>
</feature>
<dbReference type="PANTHER" id="PTHR21087:SF16">
    <property type="entry name" value="SHIKIMATE KINASE 1, CHLOROPLASTIC"/>
    <property type="match status" value="1"/>
</dbReference>
<feature type="compositionally biased region" description="Low complexity" evidence="12">
    <location>
        <begin position="1"/>
        <end position="16"/>
    </location>
</feature>
<dbReference type="Proteomes" id="UP000586095">
    <property type="component" value="Unassembled WGS sequence"/>
</dbReference>
<evidence type="ECO:0000256" key="12">
    <source>
        <dbReference type="SAM" id="MobiDB-lite"/>
    </source>
</evidence>
<comment type="catalytic activity">
    <reaction evidence="10 11">
        <text>shikimate + ATP = 3-phosphoshikimate + ADP + H(+)</text>
        <dbReference type="Rhea" id="RHEA:13121"/>
        <dbReference type="ChEBI" id="CHEBI:15378"/>
        <dbReference type="ChEBI" id="CHEBI:30616"/>
        <dbReference type="ChEBI" id="CHEBI:36208"/>
        <dbReference type="ChEBI" id="CHEBI:145989"/>
        <dbReference type="ChEBI" id="CHEBI:456216"/>
        <dbReference type="EC" id="2.7.1.71"/>
    </reaction>
</comment>
<organism evidence="13 14">
    <name type="scientific">Leucobacter aridicollis</name>
    <dbReference type="NCBI Taxonomy" id="283878"/>
    <lineage>
        <taxon>Bacteria</taxon>
        <taxon>Bacillati</taxon>
        <taxon>Actinomycetota</taxon>
        <taxon>Actinomycetes</taxon>
        <taxon>Micrococcales</taxon>
        <taxon>Microbacteriaceae</taxon>
        <taxon>Leucobacter</taxon>
    </lineage>
</organism>
<evidence type="ECO:0000313" key="14">
    <source>
        <dbReference type="Proteomes" id="UP000586095"/>
    </source>
</evidence>
<dbReference type="CDD" id="cd00464">
    <property type="entry name" value="SK"/>
    <property type="match status" value="1"/>
</dbReference>
<dbReference type="GO" id="GO:0009423">
    <property type="term" value="P:chorismate biosynthetic process"/>
    <property type="evidence" value="ECO:0007669"/>
    <property type="project" value="UniProtKB-UniRule"/>
</dbReference>
<keyword evidence="6 11" id="KW-0547">Nucleotide-binding</keyword>
<keyword evidence="9 11" id="KW-0057">Aromatic amino acid biosynthesis</keyword>
<comment type="subcellular location">
    <subcellularLocation>
        <location evidence="11">Cytoplasm</location>
    </subcellularLocation>
</comment>
<dbReference type="GO" id="GO:0005524">
    <property type="term" value="F:ATP binding"/>
    <property type="evidence" value="ECO:0007669"/>
    <property type="project" value="UniProtKB-UniRule"/>
</dbReference>
<evidence type="ECO:0000256" key="9">
    <source>
        <dbReference type="ARBA" id="ARBA00023141"/>
    </source>
</evidence>
<reference evidence="13 14" key="1">
    <citation type="submission" date="2020-07" db="EMBL/GenBank/DDBJ databases">
        <title>Sequencing the genomes of 1000 actinobacteria strains.</title>
        <authorList>
            <person name="Klenk H.-P."/>
        </authorList>
    </citation>
    <scope>NUCLEOTIDE SEQUENCE [LARGE SCALE GENOMIC DNA]</scope>
    <source>
        <strain evidence="13 14">DSM 17380</strain>
    </source>
</reference>
<evidence type="ECO:0000313" key="13">
    <source>
        <dbReference type="EMBL" id="NYD26868.1"/>
    </source>
</evidence>
<feature type="binding site" evidence="11">
    <location>
        <position position="151"/>
    </location>
    <ligand>
        <name>Mg(2+)</name>
        <dbReference type="ChEBI" id="CHEBI:18420"/>
    </ligand>
</feature>
<feature type="compositionally biased region" description="Basic and acidic residues" evidence="12">
    <location>
        <begin position="362"/>
        <end position="372"/>
    </location>
</feature>
<evidence type="ECO:0000256" key="3">
    <source>
        <dbReference type="ARBA" id="ARBA00012154"/>
    </source>
</evidence>
<feature type="compositionally biased region" description="Basic residues" evidence="12">
    <location>
        <begin position="120"/>
        <end position="131"/>
    </location>
</feature>
<proteinExistence type="inferred from homology"/>
<feature type="binding site" evidence="11">
    <location>
        <begin position="147"/>
        <end position="152"/>
    </location>
    <ligand>
        <name>ATP</name>
        <dbReference type="ChEBI" id="CHEBI:30616"/>
    </ligand>
</feature>
<accession>A0A852R7J4</accession>
<evidence type="ECO:0000256" key="7">
    <source>
        <dbReference type="ARBA" id="ARBA00022777"/>
    </source>
</evidence>
<dbReference type="EMBL" id="JACCBD010000001">
    <property type="protein sequence ID" value="NYD26868.1"/>
    <property type="molecule type" value="Genomic_DNA"/>
</dbReference>
<name>A0A852R7J4_9MICO</name>
<keyword evidence="8 11" id="KW-0067">ATP-binding</keyword>
<dbReference type="GO" id="GO:0005829">
    <property type="term" value="C:cytosol"/>
    <property type="evidence" value="ECO:0007669"/>
    <property type="project" value="TreeGrafter"/>
</dbReference>
<dbReference type="InterPro" id="IPR031322">
    <property type="entry name" value="Shikimate/glucono_kinase"/>
</dbReference>
<dbReference type="SUPFAM" id="SSF52540">
    <property type="entry name" value="P-loop containing nucleoside triphosphate hydrolases"/>
    <property type="match status" value="1"/>
</dbReference>
<feature type="binding site" evidence="11">
    <location>
        <position position="251"/>
    </location>
    <ligand>
        <name>ATP</name>
        <dbReference type="ChEBI" id="CHEBI:30616"/>
    </ligand>
</feature>
<dbReference type="Gene3D" id="3.40.50.300">
    <property type="entry name" value="P-loop containing nucleotide triphosphate hydrolases"/>
    <property type="match status" value="1"/>
</dbReference>
<dbReference type="EC" id="2.7.1.71" evidence="3 11"/>
<dbReference type="HAMAP" id="MF_00109">
    <property type="entry name" value="Shikimate_kinase"/>
    <property type="match status" value="1"/>
</dbReference>
<protein>
    <recommendedName>
        <fullName evidence="3 11">Shikimate kinase</fullName>
        <shortName evidence="11">SK</shortName>
        <ecNumber evidence="3 11">2.7.1.71</ecNumber>
    </recommendedName>
</protein>
<dbReference type="PROSITE" id="PS01128">
    <property type="entry name" value="SHIKIMATE_KINASE"/>
    <property type="match status" value="1"/>
</dbReference>
<comment type="pathway">
    <text evidence="1 11">Metabolic intermediate biosynthesis; chorismate biosynthesis; chorismate from D-erythrose 4-phosphate and phosphoenolpyruvate: step 5/7.</text>
</comment>
<dbReference type="InterPro" id="IPR000623">
    <property type="entry name" value="Shikimate_kinase/TSH1"/>
</dbReference>
<dbReference type="UniPathway" id="UPA00053">
    <property type="reaction ID" value="UER00088"/>
</dbReference>
<feature type="binding site" evidence="11">
    <location>
        <position position="169"/>
    </location>
    <ligand>
        <name>substrate</name>
    </ligand>
</feature>
<keyword evidence="14" id="KW-1185">Reference proteome</keyword>
<keyword evidence="5 11" id="KW-0808">Transferase</keyword>